<evidence type="ECO:0000313" key="2">
    <source>
        <dbReference type="EMBL" id="VDC20354.1"/>
    </source>
</evidence>
<protein>
    <recommendedName>
        <fullName evidence="4">FlgN protein</fullName>
    </recommendedName>
</protein>
<accession>A0A3P5WZL4</accession>
<evidence type="ECO:0008006" key="4">
    <source>
        <dbReference type="Google" id="ProtNLM"/>
    </source>
</evidence>
<name>A0A3P5WZL4_9RHOB</name>
<keyword evidence="3" id="KW-1185">Reference proteome</keyword>
<feature type="compositionally biased region" description="Polar residues" evidence="1">
    <location>
        <begin position="94"/>
        <end position="103"/>
    </location>
</feature>
<gene>
    <name evidence="2" type="ORF">XINFAN_00447</name>
</gene>
<feature type="region of interest" description="Disordered" evidence="1">
    <location>
        <begin position="81"/>
        <end position="103"/>
    </location>
</feature>
<organism evidence="2 3">
    <name type="scientific">Pseudogemmobacter humi</name>
    <dbReference type="NCBI Taxonomy" id="2483812"/>
    <lineage>
        <taxon>Bacteria</taxon>
        <taxon>Pseudomonadati</taxon>
        <taxon>Pseudomonadota</taxon>
        <taxon>Alphaproteobacteria</taxon>
        <taxon>Rhodobacterales</taxon>
        <taxon>Paracoccaceae</taxon>
        <taxon>Pseudogemmobacter</taxon>
    </lineage>
</organism>
<evidence type="ECO:0000313" key="3">
    <source>
        <dbReference type="Proteomes" id="UP000277498"/>
    </source>
</evidence>
<dbReference type="Proteomes" id="UP000277498">
    <property type="component" value="Unassembled WGS sequence"/>
</dbReference>
<evidence type="ECO:0000256" key="1">
    <source>
        <dbReference type="SAM" id="MobiDB-lite"/>
    </source>
</evidence>
<dbReference type="RefSeq" id="WP_124084879.1">
    <property type="nucleotide sequence ID" value="NZ_UXAW01000033.1"/>
</dbReference>
<dbReference type="EMBL" id="UXAW01000033">
    <property type="protein sequence ID" value="VDC20354.1"/>
    <property type="molecule type" value="Genomic_DNA"/>
</dbReference>
<proteinExistence type="predicted"/>
<sequence length="103" mass="10808">MSGPLENVLAETRAALLAGDFAALDLLALRTGEILDAPLSGGPETLRRLQVMAGENAGLIEAAARGIAAARQRLRRQETLTTYDASGRRGTIAAQPSATPRRV</sequence>
<dbReference type="AlphaFoldDB" id="A0A3P5WZL4"/>
<reference evidence="2 3" key="1">
    <citation type="submission" date="2018-11" db="EMBL/GenBank/DDBJ databases">
        <authorList>
            <person name="Criscuolo A."/>
        </authorList>
    </citation>
    <scope>NUCLEOTIDE SEQUENCE [LARGE SCALE GENOMIC DNA]</scope>
    <source>
        <strain evidence="2">ACIP111625</strain>
    </source>
</reference>